<name>A0ABN6US73_9SPIR</name>
<feature type="transmembrane region" description="Helical" evidence="1">
    <location>
        <begin position="53"/>
        <end position="73"/>
    </location>
</feature>
<dbReference type="InterPro" id="IPR007163">
    <property type="entry name" value="VCA0040-like"/>
</dbReference>
<organism evidence="2 3">
    <name type="scientific">Candidatus Borrelia fainii</name>
    <dbReference type="NCBI Taxonomy" id="2518322"/>
    <lineage>
        <taxon>Bacteria</taxon>
        <taxon>Pseudomonadati</taxon>
        <taxon>Spirochaetota</taxon>
        <taxon>Spirochaetia</taxon>
        <taxon>Spirochaetales</taxon>
        <taxon>Borreliaceae</taxon>
        <taxon>Borrelia</taxon>
    </lineage>
</organism>
<keyword evidence="3" id="KW-1185">Reference proteome</keyword>
<accession>A0ABN6US73</accession>
<feature type="transmembrane region" description="Helical" evidence="1">
    <location>
        <begin position="122"/>
        <end position="140"/>
    </location>
</feature>
<dbReference type="Pfam" id="PF04018">
    <property type="entry name" value="VCA0040-like"/>
    <property type="match status" value="1"/>
</dbReference>
<feature type="transmembrane region" description="Helical" evidence="1">
    <location>
        <begin position="260"/>
        <end position="277"/>
    </location>
</feature>
<reference evidence="2 3" key="1">
    <citation type="submission" date="2022-11" db="EMBL/GenBank/DDBJ databases">
        <title>Genome sequence of clinical isolate of the human pathogenic Borrelia fainii.</title>
        <authorList>
            <person name="Itokawa K."/>
            <person name="Sato K."/>
            <person name="Qiu Y."/>
        </authorList>
    </citation>
    <scope>NUCLEOTIDE SEQUENCE [LARGE SCALE GENOMIC DNA]</scope>
    <source>
        <strain evidence="2 3">Qtaro</strain>
    </source>
</reference>
<dbReference type="Proteomes" id="UP001317516">
    <property type="component" value="Chromosome"/>
</dbReference>
<sequence length="297" mass="32821">MISIYIKGLIIGIAIIIPGVSGGTLALMLGVYYNIINSSVNLIKLKKVKENTIFLGILSLGILTSTTILAKIFKSYILDGAIKEIYLNVFFIGLITGSIFTLKKEIDTKTKINKHKESRKHLLFSVGLLTTLFLLILRIYDISLNISEYQDKSSIKYYLLIASSGIIGGSAMILPGISGTLILLSLGTYREIINIISQLNIKLCIIFGISTIIGTAITILIIKQTIDKHIVKFLYLSTGLIVGSIINMLFVITKLNVQHNLILNLSLSILFITGIYINKLLEDKLSNLKILNTENRT</sequence>
<keyword evidence="1" id="KW-0472">Membrane</keyword>
<keyword evidence="1" id="KW-0812">Transmembrane</keyword>
<evidence type="ECO:0000313" key="2">
    <source>
        <dbReference type="EMBL" id="BDU62575.1"/>
    </source>
</evidence>
<dbReference type="PANTHER" id="PTHR37308:SF1">
    <property type="entry name" value="POLYPRENYL-PHOSPHATE TRANSPORTER"/>
    <property type="match status" value="1"/>
</dbReference>
<dbReference type="RefSeq" id="WP_281860799.1">
    <property type="nucleotide sequence ID" value="NZ_AP027070.1"/>
</dbReference>
<gene>
    <name evidence="2" type="ORF">BOFE_01150</name>
</gene>
<proteinExistence type="predicted"/>
<protein>
    <submittedName>
        <fullName evidence="2">DUF368 domain-containing protein</fullName>
    </submittedName>
</protein>
<dbReference type="PANTHER" id="PTHR37308">
    <property type="entry name" value="INTEGRAL MEMBRANE PROTEIN"/>
    <property type="match status" value="1"/>
</dbReference>
<feature type="transmembrane region" description="Helical" evidence="1">
    <location>
        <begin position="6"/>
        <end position="32"/>
    </location>
</feature>
<feature type="transmembrane region" description="Helical" evidence="1">
    <location>
        <begin position="85"/>
        <end position="102"/>
    </location>
</feature>
<feature type="transmembrane region" description="Helical" evidence="1">
    <location>
        <begin position="160"/>
        <end position="187"/>
    </location>
</feature>
<keyword evidence="1" id="KW-1133">Transmembrane helix</keyword>
<evidence type="ECO:0000256" key="1">
    <source>
        <dbReference type="SAM" id="Phobius"/>
    </source>
</evidence>
<dbReference type="EMBL" id="AP027070">
    <property type="protein sequence ID" value="BDU62575.1"/>
    <property type="molecule type" value="Genomic_DNA"/>
</dbReference>
<feature type="transmembrane region" description="Helical" evidence="1">
    <location>
        <begin position="199"/>
        <end position="222"/>
    </location>
</feature>
<evidence type="ECO:0000313" key="3">
    <source>
        <dbReference type="Proteomes" id="UP001317516"/>
    </source>
</evidence>
<feature type="transmembrane region" description="Helical" evidence="1">
    <location>
        <begin position="234"/>
        <end position="253"/>
    </location>
</feature>